<dbReference type="AlphaFoldDB" id="A0A3A8KTG7"/>
<feature type="domain" description="Peptidase M24" evidence="4">
    <location>
        <begin position="317"/>
        <end position="535"/>
    </location>
</feature>
<dbReference type="Pfam" id="PF16188">
    <property type="entry name" value="Peptidase_M24_C"/>
    <property type="match status" value="1"/>
</dbReference>
<keyword evidence="7" id="KW-0031">Aminopeptidase</keyword>
<dbReference type="InterPro" id="IPR000994">
    <property type="entry name" value="Pept_M24"/>
</dbReference>
<dbReference type="Gene3D" id="3.40.350.10">
    <property type="entry name" value="Creatinase/prolidase N-terminal domain"/>
    <property type="match status" value="2"/>
</dbReference>
<proteinExistence type="inferred from homology"/>
<evidence type="ECO:0000259" key="6">
    <source>
        <dbReference type="Pfam" id="PF16188"/>
    </source>
</evidence>
<evidence type="ECO:0000256" key="3">
    <source>
        <dbReference type="ARBA" id="ARBA00022801"/>
    </source>
</evidence>
<evidence type="ECO:0000259" key="5">
    <source>
        <dbReference type="Pfam" id="PF01321"/>
    </source>
</evidence>
<keyword evidence="2" id="KW-0479">Metal-binding</keyword>
<name>A0A3A8KTG7_9BACT</name>
<gene>
    <name evidence="7" type="ORF">D7X32_07200</name>
</gene>
<organism evidence="7 8">
    <name type="scientific">Corallococcus carmarthensis</name>
    <dbReference type="NCBI Taxonomy" id="2316728"/>
    <lineage>
        <taxon>Bacteria</taxon>
        <taxon>Pseudomonadati</taxon>
        <taxon>Myxococcota</taxon>
        <taxon>Myxococcia</taxon>
        <taxon>Myxococcales</taxon>
        <taxon>Cystobacterineae</taxon>
        <taxon>Myxococcaceae</taxon>
        <taxon>Corallococcus</taxon>
    </lineage>
</organism>
<dbReference type="GO" id="GO:0046872">
    <property type="term" value="F:metal ion binding"/>
    <property type="evidence" value="ECO:0007669"/>
    <property type="project" value="UniProtKB-KW"/>
</dbReference>
<evidence type="ECO:0000259" key="4">
    <source>
        <dbReference type="Pfam" id="PF00557"/>
    </source>
</evidence>
<keyword evidence="8" id="KW-1185">Reference proteome</keyword>
<dbReference type="CDD" id="cd01085">
    <property type="entry name" value="APP"/>
    <property type="match status" value="1"/>
</dbReference>
<evidence type="ECO:0000313" key="8">
    <source>
        <dbReference type="Proteomes" id="UP000268313"/>
    </source>
</evidence>
<comment type="similarity">
    <text evidence="1">Belongs to the peptidase M24B family.</text>
</comment>
<sequence>MGLEQTQGAAARERIARLRQVMRERGVAAVWVTTSDPHLSTYLPGRWKGREWASGFTGSLGTLVVTADSAGLWVDSRYWDQADAQLKGSGIATVRTTNAPGQSHLDWLAANVPPGQVVAVDGAVLGLGLARSAAAQLSAAGVVLRTDLDVVAEAWADRPRLPAAPVYAHALSPVPRTDKLRAVRAEMGVLGATHHFISTLDDVAWLTNLRGSDVDYIPVFLAHLLVEPGGARLFIGEGKVPDALRAQLEADGITLHPYDEAARALGALSDGTRLLVDPRRITHGLRQAVPKGVTVVEGLNPSTVAKSRKTDAELGHFRNAMEQDGAALCAFFAWFESALGREPITELTVDERLSAERARRPGFVSLSFSTIAAFNANAAMPHYRATEASHATVCLPGQKPQGLLLIDSGGQYTSGTTDITRVVPVGEPTAEQRRDFTLVLRGMINLSRARFPRGTRSPNLDALARAPLWAEGLDYGHGTGHGVGFFLNVHEGPHGVSPTMPNDLTTALEPGMITSNEPGLYRPGRWGIRIENLIAAVPDRKTEFGDFLRFETLSLCPIDTRLVDPALLSREETDWLNAYHATVRERLQPHLQGAARDWLLQRTQPV</sequence>
<dbReference type="EMBL" id="RAWE01000016">
    <property type="protein sequence ID" value="RKH05692.1"/>
    <property type="molecule type" value="Genomic_DNA"/>
</dbReference>
<keyword evidence="3" id="KW-0378">Hydrolase</keyword>
<dbReference type="Proteomes" id="UP000268313">
    <property type="component" value="Unassembled WGS sequence"/>
</dbReference>
<dbReference type="FunFam" id="3.90.230.10:FF:000004">
    <property type="entry name" value="xaa-Pro aminopeptidase 1 isoform X1"/>
    <property type="match status" value="1"/>
</dbReference>
<dbReference type="InterPro" id="IPR029149">
    <property type="entry name" value="Creatin/AminoP/Spt16_N"/>
</dbReference>
<evidence type="ECO:0000256" key="2">
    <source>
        <dbReference type="ARBA" id="ARBA00022723"/>
    </source>
</evidence>
<dbReference type="GO" id="GO:0005737">
    <property type="term" value="C:cytoplasm"/>
    <property type="evidence" value="ECO:0007669"/>
    <property type="project" value="UniProtKB-ARBA"/>
</dbReference>
<protein>
    <submittedName>
        <fullName evidence="7">Aminopeptidase P family protein</fullName>
    </submittedName>
</protein>
<dbReference type="OrthoDB" id="9806388at2"/>
<accession>A0A3A8KTG7</accession>
<dbReference type="InterPro" id="IPR050422">
    <property type="entry name" value="X-Pro_aminopeptidase_P"/>
</dbReference>
<dbReference type="Pfam" id="PF00557">
    <property type="entry name" value="Peptidase_M24"/>
    <property type="match status" value="1"/>
</dbReference>
<dbReference type="Pfam" id="PF16189">
    <property type="entry name" value="Creatinase_N_2"/>
    <property type="match status" value="1"/>
</dbReference>
<dbReference type="SUPFAM" id="SSF55920">
    <property type="entry name" value="Creatinase/aminopeptidase"/>
    <property type="match status" value="1"/>
</dbReference>
<feature type="domain" description="Creatinase N-terminal" evidence="5">
    <location>
        <begin position="14"/>
        <end position="140"/>
    </location>
</feature>
<evidence type="ECO:0000313" key="7">
    <source>
        <dbReference type="EMBL" id="RKH05692.1"/>
    </source>
</evidence>
<dbReference type="InterPro" id="IPR000587">
    <property type="entry name" value="Creatinase_N"/>
</dbReference>
<feature type="domain" description="Peptidase M24 C-terminal" evidence="6">
    <location>
        <begin position="547"/>
        <end position="606"/>
    </location>
</feature>
<keyword evidence="7" id="KW-0645">Protease</keyword>
<comment type="caution">
    <text evidence="7">The sequence shown here is derived from an EMBL/GenBank/DDBJ whole genome shotgun (WGS) entry which is preliminary data.</text>
</comment>
<reference evidence="8" key="1">
    <citation type="submission" date="2018-09" db="EMBL/GenBank/DDBJ databases">
        <authorList>
            <person name="Livingstone P.G."/>
            <person name="Whitworth D.E."/>
        </authorList>
    </citation>
    <scope>NUCLEOTIDE SEQUENCE [LARGE SCALE GENOMIC DNA]</scope>
    <source>
        <strain evidence="8">CA043D</strain>
    </source>
</reference>
<dbReference type="GO" id="GO:0070006">
    <property type="term" value="F:metalloaminopeptidase activity"/>
    <property type="evidence" value="ECO:0007669"/>
    <property type="project" value="InterPro"/>
</dbReference>
<dbReference type="InterPro" id="IPR036005">
    <property type="entry name" value="Creatinase/aminopeptidase-like"/>
</dbReference>
<dbReference type="RefSeq" id="WP_120601763.1">
    <property type="nucleotide sequence ID" value="NZ_JABFJX010000039.1"/>
</dbReference>
<dbReference type="Pfam" id="PF01321">
    <property type="entry name" value="Creatinase_N"/>
    <property type="match status" value="1"/>
</dbReference>
<dbReference type="InterPro" id="IPR032416">
    <property type="entry name" value="Peptidase_M24_C"/>
</dbReference>
<dbReference type="InterPro" id="IPR033740">
    <property type="entry name" value="Pept_M24B"/>
</dbReference>
<dbReference type="Gene3D" id="3.90.230.10">
    <property type="entry name" value="Creatinase/methionine aminopeptidase superfamily"/>
    <property type="match status" value="1"/>
</dbReference>
<dbReference type="SUPFAM" id="SSF53092">
    <property type="entry name" value="Creatinase/prolidase N-terminal domain"/>
    <property type="match status" value="1"/>
</dbReference>
<evidence type="ECO:0000256" key="1">
    <source>
        <dbReference type="ARBA" id="ARBA00008766"/>
    </source>
</evidence>
<dbReference type="PANTHER" id="PTHR43763:SF6">
    <property type="entry name" value="XAA-PRO AMINOPEPTIDASE 1"/>
    <property type="match status" value="1"/>
</dbReference>
<dbReference type="PANTHER" id="PTHR43763">
    <property type="entry name" value="XAA-PRO AMINOPEPTIDASE 1"/>
    <property type="match status" value="1"/>
</dbReference>